<feature type="transmembrane region" description="Helical" evidence="1">
    <location>
        <begin position="6"/>
        <end position="33"/>
    </location>
</feature>
<comment type="caution">
    <text evidence="2">The sequence shown here is derived from an EMBL/GenBank/DDBJ whole genome shotgun (WGS) entry which is preliminary data.</text>
</comment>
<evidence type="ECO:0000256" key="1">
    <source>
        <dbReference type="SAM" id="Phobius"/>
    </source>
</evidence>
<name>A0A8H4K9T0_9HYPO</name>
<protein>
    <submittedName>
        <fullName evidence="2">Uncharacterized protein</fullName>
    </submittedName>
</protein>
<keyword evidence="1" id="KW-1133">Transmembrane helix</keyword>
<gene>
    <name evidence="2" type="ORF">F53441_10743</name>
</gene>
<sequence>MPELTVGYVAGIIAFGIVIARLWCPTAITFLIAGQLRDRETAATWTAAGRFLQSSLWPTILSSDSTKKKGVRRSISLMTLTVPLLGLLVSLAGVITPLGLYEKDEFGTETTSPAFQYVKDSSAFLQGTSPRDNKTFTRTCTYSPSCLAPCPYTDDVTIVSSDGLGSNCTKLYGTNTTVPNILQDIYMSGTRKRRTTISNYFDIEWRQLTKQYNKNYNNGTPIAVGVFRPLESFALNDDIRPVEGLIVDSQNGGIGLRNHTLPSGLARGATWAEDLLFLEPETECINLNVTIDFEISTSSKVSSGIAVTKLYMIDHGGFVHINKTKPENDTPNTDNKPDLKTRAYQAAWYTNGVSMLFMNISDPTDKKKGVKAFDRIDSKMGQKWKLPITEIDHTKYQSLDFLSKFGHIMGVGDTASNFTDKEKIYENPHKITADYFEAAKLICQATSLNAPPKLNNTYVACNLVRGVPKRVDNGPPNLFEDGSKWSSPLYTCASAVKATIKTVTLFHNGTSDSIERLSIKEVKEKEYKKDDDMPLWGVEDSSLGLAQFQPIWGIVDPAFKDFRNVSTLRAPSLYMLGTANTNLFGTSTFNPAFSDMNLPGSIAPISALSTIANNRDSTEPVIDFTAQRSMSLWLKWKELSASEDSMPMVYKLLWNDLAASALVGSKGVLGPRNMEPDQAARVKVLPIVHRVKYHWEFGIPAFILVAFMGLIFVGVAGMAVVGKSSLNLLRHRLRQVAVGRVLTTVFHPDSSSLIMTPEEWNKANGDKQIDMTSGHPAPEHRYQAQVFPPQPFAQPQTQWRGSPVGTPDEVHELKYFPNTKT</sequence>
<keyword evidence="1" id="KW-0472">Membrane</keyword>
<reference evidence="2" key="1">
    <citation type="submission" date="2020-01" db="EMBL/GenBank/DDBJ databases">
        <title>Identification and distribution of gene clusters putatively required for synthesis of sphingolipid metabolism inhibitors in phylogenetically diverse species of the filamentous fungus Fusarium.</title>
        <authorList>
            <person name="Kim H.-S."/>
            <person name="Busman M."/>
            <person name="Brown D.W."/>
            <person name="Divon H."/>
            <person name="Uhlig S."/>
            <person name="Proctor R.H."/>
        </authorList>
    </citation>
    <scope>NUCLEOTIDE SEQUENCE</scope>
    <source>
        <strain evidence="2">NRRL 53441</strain>
    </source>
</reference>
<evidence type="ECO:0000313" key="2">
    <source>
        <dbReference type="EMBL" id="KAF4445523.1"/>
    </source>
</evidence>
<feature type="transmembrane region" description="Helical" evidence="1">
    <location>
        <begin position="697"/>
        <end position="722"/>
    </location>
</feature>
<dbReference type="OrthoDB" id="3034003at2759"/>
<feature type="transmembrane region" description="Helical" evidence="1">
    <location>
        <begin position="77"/>
        <end position="101"/>
    </location>
</feature>
<keyword evidence="3" id="KW-1185">Reference proteome</keyword>
<dbReference type="EMBL" id="JAADJG010000519">
    <property type="protein sequence ID" value="KAF4445523.1"/>
    <property type="molecule type" value="Genomic_DNA"/>
</dbReference>
<evidence type="ECO:0000313" key="3">
    <source>
        <dbReference type="Proteomes" id="UP000605986"/>
    </source>
</evidence>
<proteinExistence type="predicted"/>
<accession>A0A8H4K9T0</accession>
<dbReference type="Proteomes" id="UP000605986">
    <property type="component" value="Unassembled WGS sequence"/>
</dbReference>
<dbReference type="AlphaFoldDB" id="A0A8H4K9T0"/>
<keyword evidence="1" id="KW-0812">Transmembrane</keyword>
<organism evidence="2 3">
    <name type="scientific">Fusarium austroafricanum</name>
    <dbReference type="NCBI Taxonomy" id="2364996"/>
    <lineage>
        <taxon>Eukaryota</taxon>
        <taxon>Fungi</taxon>
        <taxon>Dikarya</taxon>
        <taxon>Ascomycota</taxon>
        <taxon>Pezizomycotina</taxon>
        <taxon>Sordariomycetes</taxon>
        <taxon>Hypocreomycetidae</taxon>
        <taxon>Hypocreales</taxon>
        <taxon>Nectriaceae</taxon>
        <taxon>Fusarium</taxon>
        <taxon>Fusarium concolor species complex</taxon>
    </lineage>
</organism>